<dbReference type="PANTHER" id="PTHR47371">
    <property type="entry name" value="LIPOTEICHOIC ACID SYNTHASE"/>
    <property type="match status" value="1"/>
</dbReference>
<dbReference type="InterPro" id="IPR000917">
    <property type="entry name" value="Sulfatase_N"/>
</dbReference>
<dbReference type="SUPFAM" id="SSF53649">
    <property type="entry name" value="Alkaline phosphatase-like"/>
    <property type="match status" value="1"/>
</dbReference>
<keyword evidence="5" id="KW-0472">Membrane</keyword>
<dbReference type="GO" id="GO:0006629">
    <property type="term" value="P:lipid metabolic process"/>
    <property type="evidence" value="ECO:0007669"/>
    <property type="project" value="InterPro"/>
</dbReference>
<reference evidence="7" key="1">
    <citation type="journal article" date="2015" name="Nature">
        <title>Complex archaea that bridge the gap between prokaryotes and eukaryotes.</title>
        <authorList>
            <person name="Spang A."/>
            <person name="Saw J.H."/>
            <person name="Jorgensen S.L."/>
            <person name="Zaremba-Niedzwiedzka K."/>
            <person name="Martijn J."/>
            <person name="Lind A.E."/>
            <person name="van Eijk R."/>
            <person name="Schleper C."/>
            <person name="Guy L."/>
            <person name="Ettema T.J."/>
        </authorList>
    </citation>
    <scope>NUCLEOTIDE SEQUENCE</scope>
</reference>
<comment type="subcellular location">
    <subcellularLocation>
        <location evidence="1">Cell membrane</location>
        <topology evidence="1">Multi-pass membrane protein</topology>
    </subcellularLocation>
</comment>
<protein>
    <recommendedName>
        <fullName evidence="6">Sulfatase N-terminal domain-containing protein</fullName>
    </recommendedName>
</protein>
<comment type="caution">
    <text evidence="7">The sequence shown here is derived from an EMBL/GenBank/DDBJ whole genome shotgun (WGS) entry which is preliminary data.</text>
</comment>
<dbReference type="GO" id="GO:0008081">
    <property type="term" value="F:phosphoric diester hydrolase activity"/>
    <property type="evidence" value="ECO:0007669"/>
    <property type="project" value="InterPro"/>
</dbReference>
<evidence type="ECO:0000256" key="2">
    <source>
        <dbReference type="ARBA" id="ARBA00022475"/>
    </source>
</evidence>
<feature type="domain" description="Sulfatase N-terminal" evidence="6">
    <location>
        <begin position="5"/>
        <end position="130"/>
    </location>
</feature>
<keyword evidence="3" id="KW-0812">Transmembrane</keyword>
<evidence type="ECO:0000256" key="5">
    <source>
        <dbReference type="ARBA" id="ARBA00023136"/>
    </source>
</evidence>
<accession>A0A0F9FEY3</accession>
<dbReference type="GO" id="GO:0005886">
    <property type="term" value="C:plasma membrane"/>
    <property type="evidence" value="ECO:0007669"/>
    <property type="project" value="UniProtKB-SubCell"/>
</dbReference>
<dbReference type="Gene3D" id="3.40.720.10">
    <property type="entry name" value="Alkaline Phosphatase, subunit A"/>
    <property type="match status" value="1"/>
</dbReference>
<dbReference type="InterPro" id="IPR017946">
    <property type="entry name" value="PLC-like_Pdiesterase_TIM-brl"/>
</dbReference>
<evidence type="ECO:0000256" key="4">
    <source>
        <dbReference type="ARBA" id="ARBA00022989"/>
    </source>
</evidence>
<name>A0A0F9FEY3_9ZZZZ</name>
<dbReference type="AlphaFoldDB" id="A0A0F9FEY3"/>
<dbReference type="PANTHER" id="PTHR47371:SF3">
    <property type="entry name" value="PHOSPHOGLYCEROL TRANSFERASE I"/>
    <property type="match status" value="1"/>
</dbReference>
<keyword evidence="4" id="KW-1133">Transmembrane helix</keyword>
<organism evidence="7">
    <name type="scientific">marine sediment metagenome</name>
    <dbReference type="NCBI Taxonomy" id="412755"/>
    <lineage>
        <taxon>unclassified sequences</taxon>
        <taxon>metagenomes</taxon>
        <taxon>ecological metagenomes</taxon>
    </lineage>
</organism>
<proteinExistence type="predicted"/>
<dbReference type="InterPro" id="IPR050448">
    <property type="entry name" value="OpgB/LTA_synthase_biosynth"/>
</dbReference>
<keyword evidence="2" id="KW-1003">Cell membrane</keyword>
<feature type="non-terminal residue" evidence="7">
    <location>
        <position position="1"/>
    </location>
</feature>
<sequence length="544" mass="61486">AYKRFLELSDADRNFALMTLTLDTHLEGRPSDSCDGITYGDGSNPILNTIACSDRLITDFVKSILDSPHASDTVIVIASDHLSMRNAATELISQMDRTNMFMVIEPEPKPNTINKQGSTLDIGSTILPFIGFKGNIGLGRNLADEKQSDEEIKYIQENIASWHPDIKRLWAFPKITESITINIQKSTLHVGNNMFYMPAFVELTPDLETTFKYNYYSDYNLLDYVQTLDEKSYYLLFDSCRNTNRFVNNIYGNGLCIIAGKAGQYRDISSIVKPAPGSSSITLSPADIRFLTGMPQGKIQPLRIAHAGGAVGGKNDTNSFDALNHNINKGFTYFELDFNFTSDGQLACIHDWEGSFKRQFGFDAASVPSLKEFKRLVKDNSQFDICTLESLIPWLKEHPTAKIVTDVKGEENIRALRIMAERIPDFGSRVIPQIYYPESYSIVKDIGFEDVIWTLYRYKGSNNDVLKWADKFKGRFAITMPEYRAKSTLPILLAKEHIPTYVHTINERERANFYLNFVGITELYTDLLRPGASLAYSMPSNYSQ</sequence>
<evidence type="ECO:0000256" key="1">
    <source>
        <dbReference type="ARBA" id="ARBA00004651"/>
    </source>
</evidence>
<dbReference type="Gene3D" id="3.20.20.190">
    <property type="entry name" value="Phosphatidylinositol (PI) phosphodiesterase"/>
    <property type="match status" value="1"/>
</dbReference>
<dbReference type="Pfam" id="PF00884">
    <property type="entry name" value="Sulfatase"/>
    <property type="match status" value="1"/>
</dbReference>
<evidence type="ECO:0000256" key="3">
    <source>
        <dbReference type="ARBA" id="ARBA00022692"/>
    </source>
</evidence>
<dbReference type="SUPFAM" id="SSF51695">
    <property type="entry name" value="PLC-like phosphodiesterases"/>
    <property type="match status" value="1"/>
</dbReference>
<dbReference type="EMBL" id="LAZR01032868">
    <property type="protein sequence ID" value="KKL49692.1"/>
    <property type="molecule type" value="Genomic_DNA"/>
</dbReference>
<gene>
    <name evidence="7" type="ORF">LCGC14_2312970</name>
</gene>
<dbReference type="InterPro" id="IPR017850">
    <property type="entry name" value="Alkaline_phosphatase_core_sf"/>
</dbReference>
<evidence type="ECO:0000313" key="7">
    <source>
        <dbReference type="EMBL" id="KKL49692.1"/>
    </source>
</evidence>
<evidence type="ECO:0000259" key="6">
    <source>
        <dbReference type="Pfam" id="PF00884"/>
    </source>
</evidence>